<dbReference type="RefSeq" id="WP_153248674.1">
    <property type="nucleotide sequence ID" value="NZ_CP044205.1"/>
</dbReference>
<protein>
    <recommendedName>
        <fullName evidence="3">TubC N-terminal docking domain-containing protein</fullName>
    </recommendedName>
</protein>
<evidence type="ECO:0000313" key="1">
    <source>
        <dbReference type="EMBL" id="QFY42679.1"/>
    </source>
</evidence>
<dbReference type="EMBL" id="CP044205">
    <property type="protein sequence ID" value="QFY42679.1"/>
    <property type="molecule type" value="Genomic_DNA"/>
</dbReference>
<sequence length="77" mass="8860">MSTLLDRLQAAGCTLALDADDKLLVESDTPLTEEQRDYIRTHKERLIAEIVSIGRLSEPILRCGGRRWDYQRGEWQS</sequence>
<evidence type="ECO:0008006" key="3">
    <source>
        <dbReference type="Google" id="ProtNLM"/>
    </source>
</evidence>
<dbReference type="KEGG" id="mmob:F6R98_08615"/>
<reference evidence="1 2" key="1">
    <citation type="submission" date="2019-09" db="EMBL/GenBank/DDBJ databases">
        <title>Ecophysiology of the spiral-shaped methanotroph Methylospira mobilis as revealed by the complete genome sequence.</title>
        <authorList>
            <person name="Oshkin I.Y."/>
            <person name="Dedysh S.N."/>
            <person name="Miroshnikov K."/>
            <person name="Danilova O.V."/>
            <person name="Hakobyan A."/>
            <person name="Liesack W."/>
        </authorList>
    </citation>
    <scope>NUCLEOTIDE SEQUENCE [LARGE SCALE GENOMIC DNA]</scope>
    <source>
        <strain evidence="1 2">Shm1</strain>
    </source>
</reference>
<dbReference type="InParanoid" id="A0A5Q0BGL4"/>
<name>A0A5Q0BGL4_9GAMM</name>
<keyword evidence="2" id="KW-1185">Reference proteome</keyword>
<organism evidence="1 2">
    <name type="scientific">Candidatus Methylospira mobilis</name>
    <dbReference type="NCBI Taxonomy" id="1808979"/>
    <lineage>
        <taxon>Bacteria</taxon>
        <taxon>Pseudomonadati</taxon>
        <taxon>Pseudomonadota</taxon>
        <taxon>Gammaproteobacteria</taxon>
        <taxon>Methylococcales</taxon>
        <taxon>Methylococcaceae</taxon>
        <taxon>Candidatus Methylospira</taxon>
    </lineage>
</organism>
<proteinExistence type="predicted"/>
<dbReference type="AlphaFoldDB" id="A0A5Q0BGL4"/>
<evidence type="ECO:0000313" key="2">
    <source>
        <dbReference type="Proteomes" id="UP000325755"/>
    </source>
</evidence>
<dbReference type="Proteomes" id="UP000325755">
    <property type="component" value="Chromosome"/>
</dbReference>
<gene>
    <name evidence="1" type="ORF">F6R98_08615</name>
</gene>
<accession>A0A5Q0BGL4</accession>